<reference evidence="2" key="1">
    <citation type="submission" date="2021-01" db="EMBL/GenBank/DDBJ databases">
        <authorList>
            <person name="Kaushik A."/>
        </authorList>
    </citation>
    <scope>NUCLEOTIDE SEQUENCE</scope>
    <source>
        <strain evidence="2">AG2-2IIIB</strain>
    </source>
</reference>
<gene>
    <name evidence="2" type="ORF">RDB_LOCUS129825</name>
</gene>
<feature type="compositionally biased region" description="Basic and acidic residues" evidence="1">
    <location>
        <begin position="25"/>
        <end position="37"/>
    </location>
</feature>
<evidence type="ECO:0000313" key="3">
    <source>
        <dbReference type="Proteomes" id="UP000663843"/>
    </source>
</evidence>
<dbReference type="AlphaFoldDB" id="A0A8H3CNC4"/>
<feature type="compositionally biased region" description="Basic residues" evidence="1">
    <location>
        <begin position="1"/>
        <end position="16"/>
    </location>
</feature>
<comment type="caution">
    <text evidence="2">The sequence shown here is derived from an EMBL/GenBank/DDBJ whole genome shotgun (WGS) entry which is preliminary data.</text>
</comment>
<proteinExistence type="predicted"/>
<feature type="region of interest" description="Disordered" evidence="1">
    <location>
        <begin position="1"/>
        <end position="41"/>
    </location>
</feature>
<evidence type="ECO:0000313" key="2">
    <source>
        <dbReference type="EMBL" id="CAE6491367.1"/>
    </source>
</evidence>
<accession>A0A8H3CNC4</accession>
<name>A0A8H3CNC4_9AGAM</name>
<organism evidence="2 3">
    <name type="scientific">Rhizoctonia solani</name>
    <dbReference type="NCBI Taxonomy" id="456999"/>
    <lineage>
        <taxon>Eukaryota</taxon>
        <taxon>Fungi</taxon>
        <taxon>Dikarya</taxon>
        <taxon>Basidiomycota</taxon>
        <taxon>Agaricomycotina</taxon>
        <taxon>Agaricomycetes</taxon>
        <taxon>Cantharellales</taxon>
        <taxon>Ceratobasidiaceae</taxon>
        <taxon>Rhizoctonia</taxon>
    </lineage>
</organism>
<sequence>MPRAKLNKRLRSKGSRRAQPYKSSRAKDEQVRQEMKDTSGLYQITQKPPRRLEEKAVSVEDVAAGLQAL</sequence>
<evidence type="ECO:0000256" key="1">
    <source>
        <dbReference type="SAM" id="MobiDB-lite"/>
    </source>
</evidence>
<protein>
    <submittedName>
        <fullName evidence="2">Uncharacterized protein</fullName>
    </submittedName>
</protein>
<dbReference type="EMBL" id="CAJMWT010004501">
    <property type="protein sequence ID" value="CAE6491367.1"/>
    <property type="molecule type" value="Genomic_DNA"/>
</dbReference>
<dbReference type="Proteomes" id="UP000663843">
    <property type="component" value="Unassembled WGS sequence"/>
</dbReference>